<gene>
    <name evidence="2" type="ORF">BJL86_2753</name>
</gene>
<feature type="region of interest" description="Disordered" evidence="1">
    <location>
        <begin position="364"/>
        <end position="391"/>
    </location>
</feature>
<dbReference type="Gene3D" id="3.30.830.10">
    <property type="entry name" value="Metalloenzyme, LuxS/M16 peptidase-like"/>
    <property type="match status" value="1"/>
</dbReference>
<evidence type="ECO:0000256" key="1">
    <source>
        <dbReference type="SAM" id="MobiDB-lite"/>
    </source>
</evidence>
<evidence type="ECO:0000313" key="3">
    <source>
        <dbReference type="Proteomes" id="UP000186104"/>
    </source>
</evidence>
<accession>A0A173LNN7</accession>
<dbReference type="SUPFAM" id="SSF63411">
    <property type="entry name" value="LuxS/MPP-like metallohydrolase"/>
    <property type="match status" value="1"/>
</dbReference>
<dbReference type="RefSeq" id="WP_067470708.1">
    <property type="nucleotide sequence ID" value="NZ_CP015961.1"/>
</dbReference>
<keyword evidence="3" id="KW-1185">Reference proteome</keyword>
<proteinExistence type="predicted"/>
<feature type="region of interest" description="Disordered" evidence="1">
    <location>
        <begin position="199"/>
        <end position="218"/>
    </location>
</feature>
<sequence>MERIRLGTFDVIVEDCPGRRAIDVATAIGRGHRDDPVDRSGTAHLAEHVLARVAAVHELQGYGANFSATTHGGHLESRTVAPVGLADEVLRREARRLFAPARICEQDFERQRAAVLDEIAALNESDSPWPELGQAVFGEDSLLARDGMGIENDVRSVDAGDVSHFVDTARMRGGAIVVSADLTAIGGIASVMKALHPGRPRSDRAVHTPLRPGSRPGNGACRGRVSVPWLGWRIPGFAEDLHEHILVAAVGEILRRRGLSVRVGRSGPLYSADTDIFALAIPPGQSEVCAKIAEPCTRSELEAARSELERISRECETGTLLRARSTTLLRDTQDLADTVSTVIDELSTDDLTRRLTRFASAPEGRVDPIRDSTPARPGRFSFAQHPGSEDAEGSLLVERSFLTNSLMHVPTRTDSMHACEWLAVAMLNSIDRLAHGRAPIVRAARPVAAGPLLRLDSSIKELTDVVDSADVDTISELACFCAGQTLVETADSPWPGHNPHAEMFAAELLDADPDLVRAAGYRLALHSVSGA</sequence>
<evidence type="ECO:0008006" key="4">
    <source>
        <dbReference type="Google" id="ProtNLM"/>
    </source>
</evidence>
<organism evidence="2 3">
    <name type="scientific">Dietzia timorensis</name>
    <dbReference type="NCBI Taxonomy" id="499555"/>
    <lineage>
        <taxon>Bacteria</taxon>
        <taxon>Bacillati</taxon>
        <taxon>Actinomycetota</taxon>
        <taxon>Actinomycetes</taxon>
        <taxon>Mycobacteriales</taxon>
        <taxon>Dietziaceae</taxon>
        <taxon>Dietzia</taxon>
    </lineage>
</organism>
<reference evidence="2 3" key="1">
    <citation type="submission" date="2016-06" db="EMBL/GenBank/DDBJ databases">
        <title>Complete genome sequence of a saline-alkali tolerant type strain Dietzia timorensis ID05-A0528T.</title>
        <authorList>
            <person name="Wu X."/>
        </authorList>
    </citation>
    <scope>NUCLEOTIDE SEQUENCE [LARGE SCALE GENOMIC DNA]</scope>
    <source>
        <strain evidence="2 3">ID05-A0528</strain>
    </source>
</reference>
<dbReference type="AlphaFoldDB" id="A0A173LNN7"/>
<dbReference type="GO" id="GO:0046872">
    <property type="term" value="F:metal ion binding"/>
    <property type="evidence" value="ECO:0007669"/>
    <property type="project" value="InterPro"/>
</dbReference>
<protein>
    <recommendedName>
        <fullName evidence="4">Peptidase M16 N-terminal domain-containing protein</fullName>
    </recommendedName>
</protein>
<evidence type="ECO:0000313" key="2">
    <source>
        <dbReference type="EMBL" id="ANI93513.1"/>
    </source>
</evidence>
<name>A0A173LNN7_9ACTN</name>
<dbReference type="STRING" id="499555.BJL86_2753"/>
<dbReference type="KEGG" id="dtm:BJL86_2753"/>
<dbReference type="InterPro" id="IPR011249">
    <property type="entry name" value="Metalloenz_LuxS/M16"/>
</dbReference>
<dbReference type="Proteomes" id="UP000186104">
    <property type="component" value="Chromosome"/>
</dbReference>
<dbReference type="EMBL" id="CP015961">
    <property type="protein sequence ID" value="ANI93513.1"/>
    <property type="molecule type" value="Genomic_DNA"/>
</dbReference>
<dbReference type="OrthoDB" id="3525364at2"/>